<name>A0A7V8FGH6_STEMA</name>
<reference evidence="2" key="1">
    <citation type="journal article" date="2020" name="MBio">
        <title>Horizontal gene transfer to a defensive symbiont with a reduced genome amongst a multipartite beetle microbiome.</title>
        <authorList>
            <person name="Waterworth S.C."/>
            <person name="Florez L.V."/>
            <person name="Rees E.R."/>
            <person name="Hertweck C."/>
            <person name="Kaltenpoth M."/>
            <person name="Kwan J.C."/>
        </authorList>
    </citation>
    <scope>NUCLEOTIDE SEQUENCE [LARGE SCALE GENOMIC DNA]</scope>
</reference>
<evidence type="ECO:0000313" key="2">
    <source>
        <dbReference type="Proteomes" id="UP000487117"/>
    </source>
</evidence>
<dbReference type="AlphaFoldDB" id="A0A7V8FGH6"/>
<dbReference type="Proteomes" id="UP000487117">
    <property type="component" value="Unassembled WGS sequence"/>
</dbReference>
<accession>A0A7V8FGH6</accession>
<comment type="caution">
    <text evidence="1">The sequence shown here is derived from an EMBL/GenBank/DDBJ whole genome shotgun (WGS) entry which is preliminary data.</text>
</comment>
<proteinExistence type="predicted"/>
<sequence>MAWRMADCTSCAATSMFRSIENCRMIVDSPAEESEVISCRPEICPNWRSSGVVTSEAMVVALAPGYWVVTTRLGASISGSADTSSLR</sequence>
<dbReference type="EMBL" id="WNDS01000003">
    <property type="protein sequence ID" value="KAF1015100.1"/>
    <property type="molecule type" value="Genomic_DNA"/>
</dbReference>
<evidence type="ECO:0000313" key="1">
    <source>
        <dbReference type="EMBL" id="KAF1015100.1"/>
    </source>
</evidence>
<organism evidence="1 2">
    <name type="scientific">Stenotrophomonas maltophilia</name>
    <name type="common">Pseudomonas maltophilia</name>
    <name type="synonym">Xanthomonas maltophilia</name>
    <dbReference type="NCBI Taxonomy" id="40324"/>
    <lineage>
        <taxon>Bacteria</taxon>
        <taxon>Pseudomonadati</taxon>
        <taxon>Pseudomonadota</taxon>
        <taxon>Gammaproteobacteria</taxon>
        <taxon>Lysobacterales</taxon>
        <taxon>Lysobacteraceae</taxon>
        <taxon>Stenotrophomonas</taxon>
        <taxon>Stenotrophomonas maltophilia group</taxon>
    </lineage>
</organism>
<protein>
    <submittedName>
        <fullName evidence="1">Uncharacterized protein</fullName>
    </submittedName>
</protein>
<gene>
    <name evidence="1" type="ORF">GAK31_02588</name>
</gene>